<feature type="signal peptide" evidence="7">
    <location>
        <begin position="1"/>
        <end position="20"/>
    </location>
</feature>
<organism evidence="9 10">
    <name type="scientific">Vitrella brassicaformis (strain CCMP3155)</name>
    <dbReference type="NCBI Taxonomy" id="1169540"/>
    <lineage>
        <taxon>Eukaryota</taxon>
        <taxon>Sar</taxon>
        <taxon>Alveolata</taxon>
        <taxon>Colpodellida</taxon>
        <taxon>Vitrellaceae</taxon>
        <taxon>Vitrella</taxon>
    </lineage>
</organism>
<comment type="catalytic activity">
    <reaction evidence="4">
        <text>Hydrolysis of proteins with broad specificity for peptide bonds, and a preference for a large uncharged residue in P1. Hydrolyzes peptide amides.</text>
        <dbReference type="EC" id="3.4.21.62"/>
    </reaction>
</comment>
<feature type="domain" description="Peptidase S8/S53" evidence="8">
    <location>
        <begin position="654"/>
        <end position="706"/>
    </location>
</feature>
<keyword evidence="3" id="KW-0720">Serine protease</keyword>
<dbReference type="InterPro" id="IPR000209">
    <property type="entry name" value="Peptidase_S8/S53_dom"/>
</dbReference>
<evidence type="ECO:0000313" key="9">
    <source>
        <dbReference type="EMBL" id="CEM37350.1"/>
    </source>
</evidence>
<dbReference type="GO" id="GO:0004252">
    <property type="term" value="F:serine-type endopeptidase activity"/>
    <property type="evidence" value="ECO:0007669"/>
    <property type="project" value="UniProtKB-EC"/>
</dbReference>
<dbReference type="VEuPathDB" id="CryptoDB:Vbra_19216"/>
<keyword evidence="7" id="KW-0732">Signal</keyword>
<dbReference type="PROSITE" id="PS00138">
    <property type="entry name" value="SUBTILASE_SER"/>
    <property type="match status" value="1"/>
</dbReference>
<dbReference type="GO" id="GO:0016020">
    <property type="term" value="C:membrane"/>
    <property type="evidence" value="ECO:0007669"/>
    <property type="project" value="TreeGrafter"/>
</dbReference>
<dbReference type="Pfam" id="PF00082">
    <property type="entry name" value="Peptidase_S8"/>
    <property type="match status" value="1"/>
</dbReference>
<keyword evidence="1" id="KW-0645">Protease</keyword>
<dbReference type="SUPFAM" id="SSF52743">
    <property type="entry name" value="Subtilisin-like"/>
    <property type="match status" value="1"/>
</dbReference>
<dbReference type="AlphaFoldDB" id="A0A0G4H1A3"/>
<dbReference type="InterPro" id="IPR034075">
    <property type="entry name" value="Glr3161-like_dom"/>
</dbReference>
<feature type="region of interest" description="Disordered" evidence="6">
    <location>
        <begin position="23"/>
        <end position="60"/>
    </location>
</feature>
<evidence type="ECO:0000256" key="7">
    <source>
        <dbReference type="SAM" id="SignalP"/>
    </source>
</evidence>
<keyword evidence="10" id="KW-1185">Reference proteome</keyword>
<proteinExistence type="predicted"/>
<dbReference type="Proteomes" id="UP000041254">
    <property type="component" value="Unassembled WGS sequence"/>
</dbReference>
<dbReference type="EMBL" id="CDMY01000938">
    <property type="protein sequence ID" value="CEM37350.1"/>
    <property type="molecule type" value="Genomic_DNA"/>
</dbReference>
<gene>
    <name evidence="9" type="ORF">Vbra_19216</name>
</gene>
<dbReference type="OrthoDB" id="47926at2759"/>
<dbReference type="EC" id="3.4.21.62" evidence="5"/>
<evidence type="ECO:0000256" key="4">
    <source>
        <dbReference type="ARBA" id="ARBA00023529"/>
    </source>
</evidence>
<evidence type="ECO:0000259" key="8">
    <source>
        <dbReference type="Pfam" id="PF00082"/>
    </source>
</evidence>
<dbReference type="InterPro" id="IPR036852">
    <property type="entry name" value="Peptidase_S8/S53_dom_sf"/>
</dbReference>
<dbReference type="InterPro" id="IPR023828">
    <property type="entry name" value="Peptidase_S8_Ser-AS"/>
</dbReference>
<feature type="chain" id="PRO_5005190825" description="subtilisin" evidence="7">
    <location>
        <begin position="21"/>
        <end position="727"/>
    </location>
</feature>
<keyword evidence="2" id="KW-0378">Hydrolase</keyword>
<feature type="compositionally biased region" description="Basic and acidic residues" evidence="6">
    <location>
        <begin position="41"/>
        <end position="54"/>
    </location>
</feature>
<evidence type="ECO:0000256" key="1">
    <source>
        <dbReference type="ARBA" id="ARBA00022670"/>
    </source>
</evidence>
<feature type="compositionally biased region" description="Basic and acidic residues" evidence="6">
    <location>
        <begin position="23"/>
        <end position="32"/>
    </location>
</feature>
<protein>
    <recommendedName>
        <fullName evidence="5">subtilisin</fullName>
        <ecNumber evidence="5">3.4.21.62</ecNumber>
    </recommendedName>
</protein>
<evidence type="ECO:0000256" key="6">
    <source>
        <dbReference type="SAM" id="MobiDB-lite"/>
    </source>
</evidence>
<reference evidence="9 10" key="1">
    <citation type="submission" date="2014-11" db="EMBL/GenBank/DDBJ databases">
        <authorList>
            <person name="Zhu J."/>
            <person name="Qi W."/>
            <person name="Song R."/>
        </authorList>
    </citation>
    <scope>NUCLEOTIDE SEQUENCE [LARGE SCALE GENOMIC DNA]</scope>
</reference>
<dbReference type="Gene3D" id="3.40.50.200">
    <property type="entry name" value="Peptidase S8/S53 domain"/>
    <property type="match status" value="1"/>
</dbReference>
<dbReference type="InParanoid" id="A0A0G4H1A3"/>
<evidence type="ECO:0000256" key="5">
    <source>
        <dbReference type="ARBA" id="ARBA00023619"/>
    </source>
</evidence>
<evidence type="ECO:0000313" key="10">
    <source>
        <dbReference type="Proteomes" id="UP000041254"/>
    </source>
</evidence>
<dbReference type="PANTHER" id="PTHR42884">
    <property type="entry name" value="PROPROTEIN CONVERTASE SUBTILISIN/KEXIN-RELATED"/>
    <property type="match status" value="1"/>
</dbReference>
<dbReference type="PANTHER" id="PTHR42884:SF14">
    <property type="entry name" value="NEUROENDOCRINE CONVERTASE 1"/>
    <property type="match status" value="1"/>
</dbReference>
<evidence type="ECO:0000256" key="2">
    <source>
        <dbReference type="ARBA" id="ARBA00022801"/>
    </source>
</evidence>
<dbReference type="PhylomeDB" id="A0A0G4H1A3"/>
<evidence type="ECO:0000256" key="3">
    <source>
        <dbReference type="ARBA" id="ARBA00022825"/>
    </source>
</evidence>
<dbReference type="GO" id="GO:0016485">
    <property type="term" value="P:protein processing"/>
    <property type="evidence" value="ECO:0007669"/>
    <property type="project" value="TreeGrafter"/>
</dbReference>
<accession>A0A0G4H1A3</accession>
<sequence length="727" mass="78496">MRAGPLAAVFLALGVCFASADSFRADSKKSEGKQSGAGKKRSGDHEAKGEEDGARPMLQPMDRVSMPLDLRRPPQGLDTLLYQVHLLYDGFQKRQKGQDTAQSDRGILKTFEPFRDFFMSEKGLKQFAERTRTRVTKEKILVDIVLNPQNADTSAEALQADFASLGLSDLKSHKHLRSGFLPYEAILQVAKVPQVLLVRASRMDTRSGMLRRRMAAKQKRAERLGLEAPPLPVPPVRKLVGTVTTEGDDASYTSEVRNQYAVNGSGVKVGVLSDSYNATGVADKLIKQNDLPKEGVEVIQDQAMGSDEGGGMMEIVHDIAPGSKLAFATAFDGEAGFAANIGELHKVGCKVIVDDVIYFAEPMFQHGIIAQAAEDVVAKGSTYLSAAGNWGNAGYFANFTNSGEEMVLQNETYEMHCFSGKGKNCESLLELEVEGGMGVLMIMNWASPSASAGGKGADSDLDMYLLQKAKQEDNQEGEAAEWEIVGGSNTINADGDAMEMFEYYNENMENETVYLAILKWVGSGDARGDSRRLQKETNDDPDPQYVAAVIDGAKVKNECCNKGGATIYGHCNAEGAISAGAAFWQNTNYFDGDLEKPEKEEFSSVGYIPLLFDDAGGAIEEVKLVKPDMVGIDGGNTASFYSDSEKDEDADPNFFGTSAAAPHISGCVALMLEQNPNLTPAAVKQILKDTAVDMDVEGEDLATGSGLVDCLGAFKAMDTMKEEEETE</sequence>
<name>A0A0G4H1A3_VITBC</name>
<dbReference type="CDD" id="cd05562">
    <property type="entry name" value="Peptidases_S53_like"/>
    <property type="match status" value="1"/>
</dbReference>